<dbReference type="PANTHER" id="PTHR19303">
    <property type="entry name" value="TRANSPOSON"/>
    <property type="match status" value="1"/>
</dbReference>
<evidence type="ECO:0000313" key="4">
    <source>
        <dbReference type="Proteomes" id="UP000800200"/>
    </source>
</evidence>
<gene>
    <name evidence="3" type="ORF">K469DRAFT_785984</name>
</gene>
<dbReference type="GO" id="GO:0005634">
    <property type="term" value="C:nucleus"/>
    <property type="evidence" value="ECO:0007669"/>
    <property type="project" value="TreeGrafter"/>
</dbReference>
<dbReference type="OrthoDB" id="4357141at2759"/>
<keyword evidence="4" id="KW-1185">Reference proteome</keyword>
<feature type="coiled-coil region" evidence="1">
    <location>
        <begin position="393"/>
        <end position="463"/>
    </location>
</feature>
<sequence>KKHSDVLGSSYLTPIDLQRTKADNNFLYSRYFDFIKKKIAKYDIQPHNMYNMDEKGFLIGVLNKLKRIYCRSDYKLEKLRGAGQDENRDWITVLASICADGSYLPPALIYKGQSGNVQNSWLQDYEPSSQEAFFAASPTGWTNNDLGFEWLTKVFNRYLKLKARNGRDWRLLIINGHRSHVNMRFINWAIAYRIIILIFPPHSTHTLQPLDVGLFRPLSDYYTQEVTQYVYWTQGLVSITKRDFFRFFWVAFNKAFTKDNVFSGWQRTGLYPFAPEVILNPQPRKRTKRVPTPPPRQEPIVPLSARDTKKIRKLLDATTSRTSQEGKQLRSTIWELADTKNLLRNEVEGLKLALKSEKKKRARKKGLFEELQAVDEGNYLFLSPQKVSLARDLQTKREQAVLQEQARKEEEKQLKAIAKEQERLAIEQRKREREAAKIQKEIQREVEQEKKRLAHEKALYAKEAEKQLKNDLKSMQGKGKKKSTAITAITESLLDVGEKDSPPEVISLHLAQAA</sequence>
<dbReference type="Proteomes" id="UP000800200">
    <property type="component" value="Unassembled WGS sequence"/>
</dbReference>
<feature type="domain" description="DDE-1" evidence="2">
    <location>
        <begin position="89"/>
        <end position="265"/>
    </location>
</feature>
<name>A0A6A6DYJ7_9PEZI</name>
<proteinExistence type="predicted"/>
<dbReference type="InterPro" id="IPR050863">
    <property type="entry name" value="CenT-Element_Derived"/>
</dbReference>
<dbReference type="Pfam" id="PF03184">
    <property type="entry name" value="DDE_1"/>
    <property type="match status" value="1"/>
</dbReference>
<organism evidence="3 4">
    <name type="scientific">Zopfia rhizophila CBS 207.26</name>
    <dbReference type="NCBI Taxonomy" id="1314779"/>
    <lineage>
        <taxon>Eukaryota</taxon>
        <taxon>Fungi</taxon>
        <taxon>Dikarya</taxon>
        <taxon>Ascomycota</taxon>
        <taxon>Pezizomycotina</taxon>
        <taxon>Dothideomycetes</taxon>
        <taxon>Dothideomycetes incertae sedis</taxon>
        <taxon>Zopfiaceae</taxon>
        <taxon>Zopfia</taxon>
    </lineage>
</organism>
<protein>
    <submittedName>
        <fullName evidence="3">DDE-domain-containing protein</fullName>
    </submittedName>
</protein>
<dbReference type="GO" id="GO:0003677">
    <property type="term" value="F:DNA binding"/>
    <property type="evidence" value="ECO:0007669"/>
    <property type="project" value="TreeGrafter"/>
</dbReference>
<feature type="non-terminal residue" evidence="3">
    <location>
        <position position="1"/>
    </location>
</feature>
<evidence type="ECO:0000313" key="3">
    <source>
        <dbReference type="EMBL" id="KAF2183349.1"/>
    </source>
</evidence>
<accession>A0A6A6DYJ7</accession>
<dbReference type="InterPro" id="IPR004875">
    <property type="entry name" value="DDE_SF_endonuclease_dom"/>
</dbReference>
<dbReference type="PANTHER" id="PTHR19303:SF74">
    <property type="entry name" value="POGO TRANSPOSABLE ELEMENT WITH KRAB DOMAIN"/>
    <property type="match status" value="1"/>
</dbReference>
<evidence type="ECO:0000256" key="1">
    <source>
        <dbReference type="SAM" id="Coils"/>
    </source>
</evidence>
<reference evidence="3" key="1">
    <citation type="journal article" date="2020" name="Stud. Mycol.">
        <title>101 Dothideomycetes genomes: a test case for predicting lifestyles and emergence of pathogens.</title>
        <authorList>
            <person name="Haridas S."/>
            <person name="Albert R."/>
            <person name="Binder M."/>
            <person name="Bloem J."/>
            <person name="Labutti K."/>
            <person name="Salamov A."/>
            <person name="Andreopoulos B."/>
            <person name="Baker S."/>
            <person name="Barry K."/>
            <person name="Bills G."/>
            <person name="Bluhm B."/>
            <person name="Cannon C."/>
            <person name="Castanera R."/>
            <person name="Culley D."/>
            <person name="Daum C."/>
            <person name="Ezra D."/>
            <person name="Gonzalez J."/>
            <person name="Henrissat B."/>
            <person name="Kuo A."/>
            <person name="Liang C."/>
            <person name="Lipzen A."/>
            <person name="Lutzoni F."/>
            <person name="Magnuson J."/>
            <person name="Mondo S."/>
            <person name="Nolan M."/>
            <person name="Ohm R."/>
            <person name="Pangilinan J."/>
            <person name="Park H.-J."/>
            <person name="Ramirez L."/>
            <person name="Alfaro M."/>
            <person name="Sun H."/>
            <person name="Tritt A."/>
            <person name="Yoshinaga Y."/>
            <person name="Zwiers L.-H."/>
            <person name="Turgeon B."/>
            <person name="Goodwin S."/>
            <person name="Spatafora J."/>
            <person name="Crous P."/>
            <person name="Grigoriev I."/>
        </authorList>
    </citation>
    <scope>NUCLEOTIDE SEQUENCE</scope>
    <source>
        <strain evidence="3">CBS 207.26</strain>
    </source>
</reference>
<keyword evidence="1" id="KW-0175">Coiled coil</keyword>
<dbReference type="AlphaFoldDB" id="A0A6A6DYJ7"/>
<evidence type="ECO:0000259" key="2">
    <source>
        <dbReference type="Pfam" id="PF03184"/>
    </source>
</evidence>
<dbReference type="EMBL" id="ML994643">
    <property type="protein sequence ID" value="KAF2183349.1"/>
    <property type="molecule type" value="Genomic_DNA"/>
</dbReference>